<proteinExistence type="predicted"/>
<name>A0AAW6U836_9BACT</name>
<feature type="domain" description="Transposase IS204/IS1001/IS1096/IS1165 zinc-finger" evidence="3">
    <location>
        <begin position="39"/>
        <end position="82"/>
    </location>
</feature>
<dbReference type="AlphaFoldDB" id="A0AAW6U836"/>
<evidence type="ECO:0000259" key="1">
    <source>
        <dbReference type="Pfam" id="PF01610"/>
    </source>
</evidence>
<evidence type="ECO:0000259" key="2">
    <source>
        <dbReference type="Pfam" id="PF13542"/>
    </source>
</evidence>
<organism evidence="4 5">
    <name type="scientific">Anaerobaca lacustris</name>
    <dbReference type="NCBI Taxonomy" id="3044600"/>
    <lineage>
        <taxon>Bacteria</taxon>
        <taxon>Pseudomonadati</taxon>
        <taxon>Planctomycetota</taxon>
        <taxon>Phycisphaerae</taxon>
        <taxon>Sedimentisphaerales</taxon>
        <taxon>Anaerobacaceae</taxon>
        <taxon>Anaerobaca</taxon>
    </lineage>
</organism>
<dbReference type="NCBIfam" id="NF033550">
    <property type="entry name" value="transpos_ISL3"/>
    <property type="match status" value="1"/>
</dbReference>
<dbReference type="Proteomes" id="UP001431776">
    <property type="component" value="Unassembled WGS sequence"/>
</dbReference>
<dbReference type="PANTHER" id="PTHR33498">
    <property type="entry name" value="TRANSPOSASE FOR INSERTION SEQUENCE ELEMENT IS1557"/>
    <property type="match status" value="1"/>
</dbReference>
<dbReference type="InterPro" id="IPR047951">
    <property type="entry name" value="Transpos_ISL3"/>
</dbReference>
<evidence type="ECO:0000313" key="5">
    <source>
        <dbReference type="Proteomes" id="UP001431776"/>
    </source>
</evidence>
<feature type="domain" description="Transposase IS204/IS1001/IS1096/IS1165 DDE" evidence="1">
    <location>
        <begin position="153"/>
        <end position="392"/>
    </location>
</feature>
<evidence type="ECO:0000259" key="3">
    <source>
        <dbReference type="Pfam" id="PF14690"/>
    </source>
</evidence>
<sequence>MSTSLLYHGFGIRGYQYVKTAYEAGRVTFTIRQQRGDLRCAACGSRRVVRRGFQSRCFRSLPIGARPVRIELAVPRVGCGDCSEVRQVQVDFADPRRSYTRAFERYVLELSGHMTIRDVAEHLHVGWDLVKDIQKRHLGRKFRRIKLKHLRQIAIDEIAIGRGHRYLTVVLDLLSGAVVFVGEGKGADALKPFWKRLKRSRAKIEAVAMDMSPAYISAVQTHLSKALIVFDHFHVIKLFNDKLADLRRELYREATEQLHKNVLKGTRWLLLKNPENLDNNRDEAKRLHEALTLNQPLATAYYLKEDLRRVWEQPDRAAAQRVLDDWIRRAECSGVRMLTRFAHTLATHRSGILNYYGYRISTGPLEGTNTKIRVLQRKAYGFRDAEFFKLKIYALHETRYALVG</sequence>
<dbReference type="InterPro" id="IPR029261">
    <property type="entry name" value="Transposase_Znf"/>
</dbReference>
<gene>
    <name evidence="4" type="ORF">QJ522_22465</name>
</gene>
<dbReference type="Pfam" id="PF13542">
    <property type="entry name" value="HTH_Tnp_ISL3"/>
    <property type="match status" value="1"/>
</dbReference>
<dbReference type="RefSeq" id="WP_349247247.1">
    <property type="nucleotide sequence ID" value="NZ_JASCXX010000063.1"/>
</dbReference>
<reference evidence="4" key="1">
    <citation type="submission" date="2023-05" db="EMBL/GenBank/DDBJ databases">
        <title>Anaerotaeda fermentans gen. nov., sp. nov., a novel anaerobic planctomycete of the new family within the order Sedimentisphaerales isolated from Taman Peninsula, Russia.</title>
        <authorList>
            <person name="Khomyakova M.A."/>
            <person name="Merkel A.Y."/>
            <person name="Slobodkin A.I."/>
        </authorList>
    </citation>
    <scope>NUCLEOTIDE SEQUENCE</scope>
    <source>
        <strain evidence="4">M17dextr</strain>
    </source>
</reference>
<feature type="domain" description="Transposase IS204/IS1001/IS1096/IS1165 helix-turn-helix" evidence="2">
    <location>
        <begin position="88"/>
        <end position="137"/>
    </location>
</feature>
<keyword evidence="5" id="KW-1185">Reference proteome</keyword>
<accession>A0AAW6U836</accession>
<protein>
    <submittedName>
        <fullName evidence="4">ISL3 family transposase</fullName>
    </submittedName>
</protein>
<dbReference type="EMBL" id="JASCXX010000063">
    <property type="protein sequence ID" value="MDI6451839.1"/>
    <property type="molecule type" value="Genomic_DNA"/>
</dbReference>
<dbReference type="InterPro" id="IPR002560">
    <property type="entry name" value="Transposase_DDE"/>
</dbReference>
<dbReference type="PANTHER" id="PTHR33498:SF1">
    <property type="entry name" value="TRANSPOSASE FOR INSERTION SEQUENCE ELEMENT IS1557"/>
    <property type="match status" value="1"/>
</dbReference>
<evidence type="ECO:0000313" key="4">
    <source>
        <dbReference type="EMBL" id="MDI6451839.1"/>
    </source>
</evidence>
<dbReference type="InterPro" id="IPR032877">
    <property type="entry name" value="Transposase_HTH"/>
</dbReference>
<dbReference type="Pfam" id="PF14690">
    <property type="entry name" value="Zn_ribbon_ISL3"/>
    <property type="match status" value="1"/>
</dbReference>
<comment type="caution">
    <text evidence="4">The sequence shown here is derived from an EMBL/GenBank/DDBJ whole genome shotgun (WGS) entry which is preliminary data.</text>
</comment>
<dbReference type="Pfam" id="PF01610">
    <property type="entry name" value="DDE_Tnp_ISL3"/>
    <property type="match status" value="1"/>
</dbReference>